<proteinExistence type="predicted"/>
<protein>
    <submittedName>
        <fullName evidence="1">Uncharacterized protein</fullName>
    </submittedName>
</protein>
<dbReference type="EMBL" id="FWWU01000009">
    <property type="protein sequence ID" value="SMB89131.1"/>
    <property type="molecule type" value="Genomic_DNA"/>
</dbReference>
<evidence type="ECO:0000313" key="2">
    <source>
        <dbReference type="Proteomes" id="UP000192582"/>
    </source>
</evidence>
<gene>
    <name evidence="1" type="ORF">SAMN00790413_00281</name>
</gene>
<dbReference type="RefSeq" id="WP_170928655.1">
    <property type="nucleotide sequence ID" value="NZ_FWWU01000009.1"/>
</dbReference>
<dbReference type="STRING" id="695939.SAMN00790413_00281"/>
<evidence type="ECO:0000313" key="1">
    <source>
        <dbReference type="EMBL" id="SMB89131.1"/>
    </source>
</evidence>
<accession>A0A1W1V7W6</accession>
<organism evidence="1 2">
    <name type="scientific">Deinococcus hopiensis KR-140</name>
    <dbReference type="NCBI Taxonomy" id="695939"/>
    <lineage>
        <taxon>Bacteria</taxon>
        <taxon>Thermotogati</taxon>
        <taxon>Deinococcota</taxon>
        <taxon>Deinococci</taxon>
        <taxon>Deinococcales</taxon>
        <taxon>Deinococcaceae</taxon>
        <taxon>Deinococcus</taxon>
    </lineage>
</organism>
<keyword evidence="2" id="KW-1185">Reference proteome</keyword>
<dbReference type="AlphaFoldDB" id="A0A1W1V7W6"/>
<dbReference type="Proteomes" id="UP000192582">
    <property type="component" value="Unassembled WGS sequence"/>
</dbReference>
<name>A0A1W1V7W6_9DEIO</name>
<reference evidence="1 2" key="1">
    <citation type="submission" date="2017-04" db="EMBL/GenBank/DDBJ databases">
        <authorList>
            <person name="Afonso C.L."/>
            <person name="Miller P.J."/>
            <person name="Scott M.A."/>
            <person name="Spackman E."/>
            <person name="Goraichik I."/>
            <person name="Dimitrov K.M."/>
            <person name="Suarez D.L."/>
            <person name="Swayne D.E."/>
        </authorList>
    </citation>
    <scope>NUCLEOTIDE SEQUENCE [LARGE SCALE GENOMIC DNA]</scope>
    <source>
        <strain evidence="1 2">KR-140</strain>
    </source>
</reference>
<sequence>MIRTLLILWPLLAAASLLLFWACCRVGALADGRSCTDCGRTTEEGICDGCLNRELN</sequence>